<sequence>MSDPARRSDPPTDYDVVVVGSGAAGLSAAATASDAGARVLVVEAAPRTGGSTALSGGVFYAAGTSVQRERDIDDPGAEDMLRYWLTLNQWKLRPALAARICRGATPAFEWLRDIGVRFPAQGLYAAGADPMPRGHRAEGGGAEIASVLEASLQGRSVDIAVDTRMERLLVEDGSVRGIRAGGTDVRADGVVVASGGFGASPDKLQHFYPDAARHGDAHWYIGSDHCRGDGIDAAVAVGAGIDGRNRGLLLLTPGFGRDLESYLPGWLMLVGADGRRFVNEALEYSVLSAILKEQPGASAFAVFDEDARRSSRLADHRPAPSWTADRLLDAVDAGTLQQAGSLAELAGKIGVPAAALIAEADRMTEAAAGGADADFFKPPALLRPVRTPPFYAARIRAAIICWTGCGIAIDPDARALDEAGRRIPGLFAAGETTGGMFGECYASGGASIANAVVFGRIAGHNAATARRQA</sequence>
<keyword evidence="3" id="KW-0274">FAD</keyword>
<dbReference type="Gene3D" id="3.50.50.60">
    <property type="entry name" value="FAD/NAD(P)-binding domain"/>
    <property type="match status" value="1"/>
</dbReference>
<organism evidence="6 7">
    <name type="scientific">Sphingomonas jejuensis</name>
    <dbReference type="NCBI Taxonomy" id="904715"/>
    <lineage>
        <taxon>Bacteria</taxon>
        <taxon>Pseudomonadati</taxon>
        <taxon>Pseudomonadota</taxon>
        <taxon>Alphaproteobacteria</taxon>
        <taxon>Sphingomonadales</taxon>
        <taxon>Sphingomonadaceae</taxon>
        <taxon>Sphingomonas</taxon>
    </lineage>
</organism>
<comment type="caution">
    <text evidence="6">The sequence shown here is derived from an EMBL/GenBank/DDBJ whole genome shotgun (WGS) entry which is preliminary data.</text>
</comment>
<dbReference type="RefSeq" id="WP_167952396.1">
    <property type="nucleotide sequence ID" value="NZ_JAATJE010000001.1"/>
</dbReference>
<dbReference type="SUPFAM" id="SSF51905">
    <property type="entry name" value="FAD/NAD(P)-binding domain"/>
    <property type="match status" value="1"/>
</dbReference>
<evidence type="ECO:0000313" key="6">
    <source>
        <dbReference type="EMBL" id="NJC32885.1"/>
    </source>
</evidence>
<dbReference type="PANTHER" id="PTHR43400">
    <property type="entry name" value="FUMARATE REDUCTASE"/>
    <property type="match status" value="1"/>
</dbReference>
<evidence type="ECO:0000313" key="7">
    <source>
        <dbReference type="Proteomes" id="UP000734218"/>
    </source>
</evidence>
<dbReference type="GO" id="GO:0016491">
    <property type="term" value="F:oxidoreductase activity"/>
    <property type="evidence" value="ECO:0007669"/>
    <property type="project" value="UniProtKB-KW"/>
</dbReference>
<evidence type="ECO:0000256" key="2">
    <source>
        <dbReference type="ARBA" id="ARBA00022630"/>
    </source>
</evidence>
<evidence type="ECO:0000259" key="5">
    <source>
        <dbReference type="Pfam" id="PF00890"/>
    </source>
</evidence>
<proteinExistence type="predicted"/>
<reference evidence="6 7" key="1">
    <citation type="submission" date="2020-03" db="EMBL/GenBank/DDBJ databases">
        <title>Genomic Encyclopedia of Type Strains, Phase IV (KMG-IV): sequencing the most valuable type-strain genomes for metagenomic binning, comparative biology and taxonomic classification.</title>
        <authorList>
            <person name="Goeker M."/>
        </authorList>
    </citation>
    <scope>NUCLEOTIDE SEQUENCE [LARGE SCALE GENOMIC DNA]</scope>
    <source>
        <strain evidence="6 7">DSM 27651</strain>
    </source>
</reference>
<comment type="cofactor">
    <cofactor evidence="1">
        <name>FAD</name>
        <dbReference type="ChEBI" id="CHEBI:57692"/>
    </cofactor>
</comment>
<dbReference type="EMBL" id="JAATJE010000001">
    <property type="protein sequence ID" value="NJC32885.1"/>
    <property type="molecule type" value="Genomic_DNA"/>
</dbReference>
<dbReference type="SUPFAM" id="SSF56425">
    <property type="entry name" value="Succinate dehydrogenase/fumarate reductase flavoprotein, catalytic domain"/>
    <property type="match status" value="1"/>
</dbReference>
<dbReference type="InterPro" id="IPR003953">
    <property type="entry name" value="FAD-dep_OxRdtase_2_FAD-bd"/>
</dbReference>
<keyword evidence="2" id="KW-0285">Flavoprotein</keyword>
<name>A0ABX0XJG8_9SPHN</name>
<keyword evidence="4 6" id="KW-0560">Oxidoreductase</keyword>
<protein>
    <submittedName>
        <fullName evidence="6">Fumarate reductase flavoprotein subunit</fullName>
        <ecNumber evidence="6">1.3.5.4</ecNumber>
    </submittedName>
</protein>
<dbReference type="InterPro" id="IPR050315">
    <property type="entry name" value="FAD-oxidoreductase_2"/>
</dbReference>
<accession>A0ABX0XJG8</accession>
<evidence type="ECO:0000256" key="4">
    <source>
        <dbReference type="ARBA" id="ARBA00023002"/>
    </source>
</evidence>
<evidence type="ECO:0000256" key="1">
    <source>
        <dbReference type="ARBA" id="ARBA00001974"/>
    </source>
</evidence>
<keyword evidence="7" id="KW-1185">Reference proteome</keyword>
<dbReference type="InterPro" id="IPR036188">
    <property type="entry name" value="FAD/NAD-bd_sf"/>
</dbReference>
<dbReference type="Proteomes" id="UP000734218">
    <property type="component" value="Unassembled WGS sequence"/>
</dbReference>
<dbReference type="Pfam" id="PF00890">
    <property type="entry name" value="FAD_binding_2"/>
    <property type="match status" value="1"/>
</dbReference>
<feature type="domain" description="FAD-dependent oxidoreductase 2 FAD-binding" evidence="5">
    <location>
        <begin position="15"/>
        <end position="448"/>
    </location>
</feature>
<gene>
    <name evidence="6" type="ORF">GGR88_000359</name>
</gene>
<evidence type="ECO:0000256" key="3">
    <source>
        <dbReference type="ARBA" id="ARBA00022827"/>
    </source>
</evidence>
<dbReference type="PRINTS" id="PR00368">
    <property type="entry name" value="FADPNR"/>
</dbReference>
<dbReference type="InterPro" id="IPR027477">
    <property type="entry name" value="Succ_DH/fumarate_Rdtase_cat_sf"/>
</dbReference>
<dbReference type="Gene3D" id="3.90.700.10">
    <property type="entry name" value="Succinate dehydrogenase/fumarate reductase flavoprotein, catalytic domain"/>
    <property type="match status" value="1"/>
</dbReference>
<dbReference type="EC" id="1.3.5.4" evidence="6"/>
<dbReference type="PANTHER" id="PTHR43400:SF10">
    <property type="entry name" value="3-OXOSTEROID 1-DEHYDROGENASE"/>
    <property type="match status" value="1"/>
</dbReference>